<organism evidence="2 3">
    <name type="scientific">Undibacterium baiyunense</name>
    <dbReference type="NCBI Taxonomy" id="2828731"/>
    <lineage>
        <taxon>Bacteria</taxon>
        <taxon>Pseudomonadati</taxon>
        <taxon>Pseudomonadota</taxon>
        <taxon>Betaproteobacteria</taxon>
        <taxon>Burkholderiales</taxon>
        <taxon>Oxalobacteraceae</taxon>
        <taxon>Undibacterium</taxon>
    </lineage>
</organism>
<dbReference type="Proteomes" id="UP000680158">
    <property type="component" value="Unassembled WGS sequence"/>
</dbReference>
<name>A0A941DGW2_9BURK</name>
<keyword evidence="1" id="KW-1133">Transmembrane helix</keyword>
<protein>
    <submittedName>
        <fullName evidence="2">Uncharacterized protein</fullName>
    </submittedName>
</protein>
<comment type="caution">
    <text evidence="2">The sequence shown here is derived from an EMBL/GenBank/DDBJ whole genome shotgun (WGS) entry which is preliminary data.</text>
</comment>
<feature type="transmembrane region" description="Helical" evidence="1">
    <location>
        <begin position="7"/>
        <end position="26"/>
    </location>
</feature>
<sequence>MKTNHRNILIAIAIIVGLLFLTYLSIDTSHIVIDGEEIGDIGGFTGFLIACVVGFGALFFALSITGLVLAMVALVLVVVLGAVLGSFAIALLPLMIPFLILYGLFVLISRSSRKKAA</sequence>
<proteinExistence type="predicted"/>
<dbReference type="RefSeq" id="WP_212685117.1">
    <property type="nucleotide sequence ID" value="NZ_JAGSPM010000009.1"/>
</dbReference>
<accession>A0A941DGW2</accession>
<keyword evidence="3" id="KW-1185">Reference proteome</keyword>
<evidence type="ECO:0000313" key="3">
    <source>
        <dbReference type="Proteomes" id="UP000680158"/>
    </source>
</evidence>
<dbReference type="EMBL" id="JAGSPM010000009">
    <property type="protein sequence ID" value="MBR7747736.1"/>
    <property type="molecule type" value="Genomic_DNA"/>
</dbReference>
<reference evidence="2 3" key="1">
    <citation type="submission" date="2021-04" db="EMBL/GenBank/DDBJ databases">
        <title>novel species isolated from subtropical streams in China.</title>
        <authorList>
            <person name="Lu H."/>
        </authorList>
    </citation>
    <scope>NUCLEOTIDE SEQUENCE [LARGE SCALE GENOMIC DNA]</scope>
    <source>
        <strain evidence="2 3">BYS107W</strain>
    </source>
</reference>
<feature type="transmembrane region" description="Helical" evidence="1">
    <location>
        <begin position="90"/>
        <end position="108"/>
    </location>
</feature>
<keyword evidence="1" id="KW-0472">Membrane</keyword>
<feature type="transmembrane region" description="Helical" evidence="1">
    <location>
        <begin position="38"/>
        <end position="60"/>
    </location>
</feature>
<feature type="transmembrane region" description="Helical" evidence="1">
    <location>
        <begin position="67"/>
        <end position="84"/>
    </location>
</feature>
<dbReference type="AlphaFoldDB" id="A0A941DGW2"/>
<gene>
    <name evidence="2" type="ORF">KDM92_14210</name>
</gene>
<keyword evidence="1" id="KW-0812">Transmembrane</keyword>
<evidence type="ECO:0000256" key="1">
    <source>
        <dbReference type="SAM" id="Phobius"/>
    </source>
</evidence>
<evidence type="ECO:0000313" key="2">
    <source>
        <dbReference type="EMBL" id="MBR7747736.1"/>
    </source>
</evidence>